<name>E6VUZ9_PSEA9</name>
<dbReference type="eggNOG" id="COG3608">
    <property type="taxonomic scope" value="Bacteria"/>
</dbReference>
<proteinExistence type="predicted"/>
<dbReference type="STRING" id="643562.Daes_2504"/>
<dbReference type="HOGENOM" id="CLU_470702_0_0_7"/>
<dbReference type="InterPro" id="IPR031489">
    <property type="entry name" value="Peptidase_M99"/>
</dbReference>
<dbReference type="SUPFAM" id="SSF53187">
    <property type="entry name" value="Zn-dependent exopeptidases"/>
    <property type="match status" value="1"/>
</dbReference>
<dbReference type="EMBL" id="CP002431">
    <property type="protein sequence ID" value="ADU63507.1"/>
    <property type="molecule type" value="Genomic_DNA"/>
</dbReference>
<accession>E6VUZ9</accession>
<evidence type="ECO:0000313" key="3">
    <source>
        <dbReference type="Proteomes" id="UP000002191"/>
    </source>
</evidence>
<keyword evidence="3" id="KW-1185">Reference proteome</keyword>
<sequence precursor="true">MSFSLKRILCILSWLSLPLTFLAFPALALSAMAGTWEHSFFSGTQYPLRAVFIQGELPGPTVMVQGGIQGDETAGFITAQLLTQAKAVRGNLLVLPRANVPSIHQGKRQINVDMNRRFDQDYNRFYEDRVARVIRFLLAQSDAFIHLHEGSGFYNPVYIDPLRNPKRYGQSIIVDALSYGKVDLARTVNTVLKELNDTIPTSDYQFKLFNTRTFEQGTDYPDMRKSLTCYALSEHGIPAMAVEVSKSIRQIEWKVRQQLAATVMLLRHLGVQITPPAFTDEEVRAYAATGVSVSVNGRVMTGGSVINLTPGSTLAVKELSSGPREFAPELALFASDRPGVNLINARRMALEPFSELELRSDGKAVATTRVNWSGRMPGAGSDDKTVFVCWLNGNPVFVRDGEVLHTVLGDQIILEGVWGSDKQEIINLKGFVAIPWANNGQDMGWEIVLDPDNFLRNYRVESGVPGIDRYRVVRETPGAPSASFMIDIEPRTVFALRLADTRGQSLLIPWNAGGSYFLPEGEYVLEDAWSNGPGDKLMATTGTRPLGTATPFTVKYSQPLELTMRQATTFGGLGTMTFTAGGLASRTPASTN</sequence>
<dbReference type="OrthoDB" id="10830at2"/>
<organism evidence="2 3">
    <name type="scientific">Pseudodesulfovibrio aespoeensis (strain ATCC 700646 / DSM 10631 / Aspo-2)</name>
    <name type="common">Desulfovibrio aespoeensis</name>
    <dbReference type="NCBI Taxonomy" id="643562"/>
    <lineage>
        <taxon>Bacteria</taxon>
        <taxon>Pseudomonadati</taxon>
        <taxon>Thermodesulfobacteriota</taxon>
        <taxon>Desulfovibrionia</taxon>
        <taxon>Desulfovibrionales</taxon>
        <taxon>Desulfovibrionaceae</taxon>
    </lineage>
</organism>
<gene>
    <name evidence="2" type="ordered locus">Daes_2504</name>
</gene>
<feature type="domain" description="D,L-carboxypeptidase peptidase" evidence="1">
    <location>
        <begin position="60"/>
        <end position="272"/>
    </location>
</feature>
<dbReference type="KEGG" id="das:Daes_2504"/>
<reference evidence="2 3" key="2">
    <citation type="journal article" date="2014" name="Genome Announc.">
        <title>Complete Genome Sequence of the Subsurface, Mesophilic Sulfate-Reducing Bacterium Desulfovibrio aespoeensis Aspo-2.</title>
        <authorList>
            <person name="Pedersen K."/>
            <person name="Bengtsson A."/>
            <person name="Edlund J."/>
            <person name="Rabe L."/>
            <person name="Hazen T."/>
            <person name="Chakraborty R."/>
            <person name="Goodwin L."/>
            <person name="Shapiro N."/>
        </authorList>
    </citation>
    <scope>NUCLEOTIDE SEQUENCE [LARGE SCALE GENOMIC DNA]</scope>
    <source>
        <strain evidence="3">ATCC 700646 / DSM 10631 / Aspo-2</strain>
    </source>
</reference>
<protein>
    <submittedName>
        <fullName evidence="2">Succinylglutamate desuccinylase/aspartoacylase</fullName>
    </submittedName>
</protein>
<dbReference type="Gene3D" id="3.40.630.10">
    <property type="entry name" value="Zn peptidases"/>
    <property type="match status" value="1"/>
</dbReference>
<dbReference type="Proteomes" id="UP000002191">
    <property type="component" value="Chromosome"/>
</dbReference>
<dbReference type="AlphaFoldDB" id="E6VUZ9"/>
<evidence type="ECO:0000313" key="2">
    <source>
        <dbReference type="EMBL" id="ADU63507.1"/>
    </source>
</evidence>
<reference evidence="3" key="1">
    <citation type="submission" date="2010-12" db="EMBL/GenBank/DDBJ databases">
        <title>Complete sequence of Desulfovibrio aespoeensis Aspo-2.</title>
        <authorList>
            <consortium name="US DOE Joint Genome Institute"/>
            <person name="Lucas S."/>
            <person name="Copeland A."/>
            <person name="Lapidus A."/>
            <person name="Cheng J.-F."/>
            <person name="Goodwin L."/>
            <person name="Pitluck S."/>
            <person name="Chertkov O."/>
            <person name="Misra M."/>
            <person name="Detter J.C."/>
            <person name="Han C."/>
            <person name="Tapia R."/>
            <person name="Land M."/>
            <person name="Hauser L."/>
            <person name="Kyrpides N."/>
            <person name="Ivanova N."/>
            <person name="Ovchinnikova G."/>
            <person name="Pedersen K."/>
            <person name="Jagevall S."/>
            <person name="Hazen T."/>
            <person name="Woyke T."/>
        </authorList>
    </citation>
    <scope>NUCLEOTIDE SEQUENCE [LARGE SCALE GENOMIC DNA]</scope>
    <source>
        <strain evidence="3">ATCC 700646 / DSM 10631 / Aspo-2</strain>
    </source>
</reference>
<dbReference type="CDD" id="cd06243">
    <property type="entry name" value="M14_CP_Csd4-like"/>
    <property type="match status" value="1"/>
</dbReference>
<dbReference type="Pfam" id="PF17033">
    <property type="entry name" value="Peptidase_M99"/>
    <property type="match status" value="1"/>
</dbReference>
<evidence type="ECO:0000259" key="1">
    <source>
        <dbReference type="Pfam" id="PF17033"/>
    </source>
</evidence>